<evidence type="ECO:0000313" key="1">
    <source>
        <dbReference type="EMBL" id="CAE8722264.1"/>
    </source>
</evidence>
<organism evidence="1 2">
    <name type="scientific">Polarella glacialis</name>
    <name type="common">Dinoflagellate</name>
    <dbReference type="NCBI Taxonomy" id="89957"/>
    <lineage>
        <taxon>Eukaryota</taxon>
        <taxon>Sar</taxon>
        <taxon>Alveolata</taxon>
        <taxon>Dinophyceae</taxon>
        <taxon>Suessiales</taxon>
        <taxon>Suessiaceae</taxon>
        <taxon>Polarella</taxon>
    </lineage>
</organism>
<gene>
    <name evidence="1" type="ORF">PGLA2088_LOCUS42417</name>
</gene>
<proteinExistence type="predicted"/>
<dbReference type="AlphaFoldDB" id="A0A813L9A9"/>
<dbReference type="EMBL" id="CAJNNW010034305">
    <property type="protein sequence ID" value="CAE8722264.1"/>
    <property type="molecule type" value="Genomic_DNA"/>
</dbReference>
<comment type="caution">
    <text evidence="1">The sequence shown here is derived from an EMBL/GenBank/DDBJ whole genome shotgun (WGS) entry which is preliminary data.</text>
</comment>
<protein>
    <submittedName>
        <fullName evidence="1">Uncharacterized protein</fullName>
    </submittedName>
</protein>
<sequence length="116" mass="12622">MSGKLKDKLEGELGAEKVQVYDLAQVEVVPVDSTDGKPKVYVIDINGESYYDWVMLGGAVEVKKAPADSWKTPKKTPINFESHEGYFGPGIDQEGGAAKEEMYIALKEAVLAKAQS</sequence>
<accession>A0A813L9A9</accession>
<dbReference type="Proteomes" id="UP000626109">
    <property type="component" value="Unassembled WGS sequence"/>
</dbReference>
<name>A0A813L9A9_POLGL</name>
<evidence type="ECO:0000313" key="2">
    <source>
        <dbReference type="Proteomes" id="UP000626109"/>
    </source>
</evidence>
<reference evidence="1" key="1">
    <citation type="submission" date="2021-02" db="EMBL/GenBank/DDBJ databases">
        <authorList>
            <person name="Dougan E. K."/>
            <person name="Rhodes N."/>
            <person name="Thang M."/>
            <person name="Chan C."/>
        </authorList>
    </citation>
    <scope>NUCLEOTIDE SEQUENCE</scope>
</reference>